<feature type="region of interest" description="Disordered" evidence="1">
    <location>
        <begin position="24"/>
        <end position="105"/>
    </location>
</feature>
<feature type="compositionally biased region" description="Basic and acidic residues" evidence="1">
    <location>
        <begin position="35"/>
        <end position="45"/>
    </location>
</feature>
<accession>A0A011M6L7</accession>
<keyword evidence="3" id="KW-1185">Reference proteome</keyword>
<name>A0A011M6L7_9PROT</name>
<protein>
    <submittedName>
        <fullName evidence="2">Uncharacterized protein</fullName>
    </submittedName>
</protein>
<evidence type="ECO:0000256" key="1">
    <source>
        <dbReference type="SAM" id="MobiDB-lite"/>
    </source>
</evidence>
<gene>
    <name evidence="2" type="ORF">AW08_03311</name>
</gene>
<feature type="compositionally biased region" description="Basic and acidic residues" evidence="1">
    <location>
        <begin position="62"/>
        <end position="78"/>
    </location>
</feature>
<organism evidence="2 3">
    <name type="scientific">Candidatus Accumulibacter adjunctus</name>
    <dbReference type="NCBI Taxonomy" id="1454001"/>
    <lineage>
        <taxon>Bacteria</taxon>
        <taxon>Pseudomonadati</taxon>
        <taxon>Pseudomonadota</taxon>
        <taxon>Betaproteobacteria</taxon>
        <taxon>Candidatus Accumulibacter</taxon>
    </lineage>
</organism>
<proteinExistence type="predicted"/>
<evidence type="ECO:0000313" key="2">
    <source>
        <dbReference type="EMBL" id="EXI65263.1"/>
    </source>
</evidence>
<feature type="region of interest" description="Disordered" evidence="1">
    <location>
        <begin position="199"/>
        <end position="218"/>
    </location>
</feature>
<dbReference type="Proteomes" id="UP000020218">
    <property type="component" value="Unassembled WGS sequence"/>
</dbReference>
<evidence type="ECO:0000313" key="3">
    <source>
        <dbReference type="Proteomes" id="UP000020218"/>
    </source>
</evidence>
<comment type="caution">
    <text evidence="2">The sequence shown here is derived from an EMBL/GenBank/DDBJ whole genome shotgun (WGS) entry which is preliminary data.</text>
</comment>
<dbReference type="EMBL" id="JFAX01000025">
    <property type="protein sequence ID" value="EXI65263.1"/>
    <property type="molecule type" value="Genomic_DNA"/>
</dbReference>
<reference evidence="2" key="1">
    <citation type="submission" date="2014-02" db="EMBL/GenBank/DDBJ databases">
        <title>Expanding our view of genomic diversity in Candidatus Accumulibacter clades.</title>
        <authorList>
            <person name="Skennerton C.T."/>
            <person name="Barr J.J."/>
            <person name="Slater F.R."/>
            <person name="Bond P.L."/>
            <person name="Tyson G.W."/>
        </authorList>
    </citation>
    <scope>NUCLEOTIDE SEQUENCE [LARGE SCALE GENOMIC DNA]</scope>
</reference>
<sequence length="218" mass="25844">MWLHLGRPALCHCRRARLRHAVLRRIRPGRNQQRQRPESGHRADENGPLWTQRLRQHGGGDAGRRPPGDDQHLRERTAAHRWQRAVPRARRKHRTRRRPDSLRRQRLCNHLPQLRAPDRQRSRELHRHSLLCLGGSPRRLAARSSRQLRWQRGERSGYARRLRPANPADLRAVVPKLCRQLADHAGRVTLRLRPRRNDQQLWRPRLPTAEDQPRRPAA</sequence>
<feature type="compositionally biased region" description="Basic residues" evidence="1">
    <location>
        <begin position="79"/>
        <end position="97"/>
    </location>
</feature>
<dbReference type="AlphaFoldDB" id="A0A011M6L7"/>